<evidence type="ECO:0000256" key="1">
    <source>
        <dbReference type="ARBA" id="ARBA00001913"/>
    </source>
</evidence>
<dbReference type="PROSITE" id="PS00149">
    <property type="entry name" value="SULFATASE_2"/>
    <property type="match status" value="1"/>
</dbReference>
<accession>A0A953L8G0</accession>
<keyword evidence="6" id="KW-0106">Calcium</keyword>
<evidence type="ECO:0000313" key="9">
    <source>
        <dbReference type="Proteomes" id="UP000753961"/>
    </source>
</evidence>
<dbReference type="GO" id="GO:0046872">
    <property type="term" value="F:metal ion binding"/>
    <property type="evidence" value="ECO:0007669"/>
    <property type="project" value="UniProtKB-KW"/>
</dbReference>
<evidence type="ECO:0000256" key="6">
    <source>
        <dbReference type="ARBA" id="ARBA00022837"/>
    </source>
</evidence>
<dbReference type="InterPro" id="IPR000917">
    <property type="entry name" value="Sulfatase_N"/>
</dbReference>
<evidence type="ECO:0000259" key="7">
    <source>
        <dbReference type="Pfam" id="PF00884"/>
    </source>
</evidence>
<keyword evidence="4" id="KW-0732">Signal</keyword>
<keyword evidence="3" id="KW-0479">Metal-binding</keyword>
<dbReference type="Proteomes" id="UP000753961">
    <property type="component" value="Unassembled WGS sequence"/>
</dbReference>
<dbReference type="Gene3D" id="3.40.720.10">
    <property type="entry name" value="Alkaline Phosphatase, subunit A"/>
    <property type="match status" value="1"/>
</dbReference>
<name>A0A953L8G0_9BACT</name>
<dbReference type="GO" id="GO:0004065">
    <property type="term" value="F:arylsulfatase activity"/>
    <property type="evidence" value="ECO:0007669"/>
    <property type="project" value="TreeGrafter"/>
</dbReference>
<keyword evidence="9" id="KW-1185">Reference proteome</keyword>
<dbReference type="PANTHER" id="PTHR42693:SF42">
    <property type="entry name" value="ARYLSULFATASE G"/>
    <property type="match status" value="1"/>
</dbReference>
<protein>
    <submittedName>
        <fullName evidence="8">Sulfatase</fullName>
    </submittedName>
</protein>
<comment type="similarity">
    <text evidence="2">Belongs to the sulfatase family.</text>
</comment>
<organism evidence="8 9">
    <name type="scientific">Membranihabitans marinus</name>
    <dbReference type="NCBI Taxonomy" id="1227546"/>
    <lineage>
        <taxon>Bacteria</taxon>
        <taxon>Pseudomonadati</taxon>
        <taxon>Bacteroidota</taxon>
        <taxon>Saprospiria</taxon>
        <taxon>Saprospirales</taxon>
        <taxon>Saprospiraceae</taxon>
        <taxon>Membranihabitans</taxon>
    </lineage>
</organism>
<evidence type="ECO:0000256" key="2">
    <source>
        <dbReference type="ARBA" id="ARBA00008779"/>
    </source>
</evidence>
<dbReference type="PANTHER" id="PTHR42693">
    <property type="entry name" value="ARYLSULFATASE FAMILY MEMBER"/>
    <property type="match status" value="1"/>
</dbReference>
<dbReference type="AlphaFoldDB" id="A0A953L8G0"/>
<evidence type="ECO:0000313" key="8">
    <source>
        <dbReference type="EMBL" id="MBY5957645.1"/>
    </source>
</evidence>
<dbReference type="CDD" id="cd16144">
    <property type="entry name" value="ARS_like"/>
    <property type="match status" value="1"/>
</dbReference>
<dbReference type="InterPro" id="IPR024607">
    <property type="entry name" value="Sulfatase_CS"/>
</dbReference>
<dbReference type="Pfam" id="PF00884">
    <property type="entry name" value="Sulfatase"/>
    <property type="match status" value="1"/>
</dbReference>
<dbReference type="InterPro" id="IPR017850">
    <property type="entry name" value="Alkaline_phosphatase_core_sf"/>
</dbReference>
<comment type="caution">
    <text evidence="8">The sequence shown here is derived from an EMBL/GenBank/DDBJ whole genome shotgun (WGS) entry which is preliminary data.</text>
</comment>
<gene>
    <name evidence="8" type="ORF">KUV50_05855</name>
</gene>
<comment type="cofactor">
    <cofactor evidence="1">
        <name>Ca(2+)</name>
        <dbReference type="ChEBI" id="CHEBI:29108"/>
    </cofactor>
</comment>
<dbReference type="SUPFAM" id="SSF53649">
    <property type="entry name" value="Alkaline phosphatase-like"/>
    <property type="match status" value="1"/>
</dbReference>
<reference evidence="8" key="1">
    <citation type="submission" date="2021-06" db="EMBL/GenBank/DDBJ databases">
        <title>44 bacteria genomes isolated from Dapeng, Shenzhen.</title>
        <authorList>
            <person name="Zheng W."/>
            <person name="Yu S."/>
            <person name="Huang Y."/>
        </authorList>
    </citation>
    <scope>NUCLEOTIDE SEQUENCE</scope>
    <source>
        <strain evidence="8">DP5N28-2</strain>
    </source>
</reference>
<sequence>MNNSPTIFSVTLLLILFAIGCHLKTKSPGSNPPNILLINVDDLGYMDTELYGSHDIKTPHILKLAAQGMTFTQAYASAANCAPSRACMLSGQYSPRHGIYTVGSSERGKSKDRKLIPTLNTTTLPDSVVTLADELQKAGYRTVAIGKWHLGADPTTQGFDVNIGGTHSGHPKSYFSPYKNPNLIDGPEGEYLTDRLTREAIAQMSVGDHPFFLYLPYFAVHTPLQGKKSLVQKYLNRGLPKKTAEYAAMVENMDTNLGRLFNALDSLKLRKNTLILFTSDNGGIAAIHSQHPLRGGKGSYYEGGTRVPLIISWPGHIKPRSVSDLPVSNIDFYPTLLAVINHKQTTEKILDGIDISPEWTGHPLPRERSLYWHFPIYLQAYSGARDDSRDDLFRTRPGSSLRQGKWKLHQYFEDNPTTAFELYNLETDPGERTNLFDSRPDIAKKLKDRLLDWREEVSAPVPVKRNPEFETK</sequence>
<dbReference type="RefSeq" id="WP_222579163.1">
    <property type="nucleotide sequence ID" value="NZ_JAHVHU010000005.1"/>
</dbReference>
<keyword evidence="5" id="KW-0378">Hydrolase</keyword>
<proteinExistence type="inferred from homology"/>
<dbReference type="Gene3D" id="3.30.1120.10">
    <property type="match status" value="1"/>
</dbReference>
<dbReference type="EMBL" id="JAHVHU010000005">
    <property type="protein sequence ID" value="MBY5957645.1"/>
    <property type="molecule type" value="Genomic_DNA"/>
</dbReference>
<feature type="domain" description="Sulfatase N-terminal" evidence="7">
    <location>
        <begin position="33"/>
        <end position="340"/>
    </location>
</feature>
<evidence type="ECO:0000256" key="3">
    <source>
        <dbReference type="ARBA" id="ARBA00022723"/>
    </source>
</evidence>
<dbReference type="InterPro" id="IPR050738">
    <property type="entry name" value="Sulfatase"/>
</dbReference>
<evidence type="ECO:0000256" key="4">
    <source>
        <dbReference type="ARBA" id="ARBA00022729"/>
    </source>
</evidence>
<evidence type="ECO:0000256" key="5">
    <source>
        <dbReference type="ARBA" id="ARBA00022801"/>
    </source>
</evidence>